<evidence type="ECO:0000313" key="3">
    <source>
        <dbReference type="Proteomes" id="UP000053647"/>
    </source>
</evidence>
<evidence type="ECO:0000259" key="1">
    <source>
        <dbReference type="Pfam" id="PF13391"/>
    </source>
</evidence>
<dbReference type="InterPro" id="IPR003615">
    <property type="entry name" value="HNH_nuc"/>
</dbReference>
<evidence type="ECO:0000313" key="2">
    <source>
        <dbReference type="EMBL" id="KIJ13060.1"/>
    </source>
</evidence>
<name>A0A0C9TBV2_PAXIN</name>
<keyword evidence="3" id="KW-1185">Reference proteome</keyword>
<reference evidence="2 3" key="1">
    <citation type="submission" date="2014-06" db="EMBL/GenBank/DDBJ databases">
        <authorList>
            <consortium name="DOE Joint Genome Institute"/>
            <person name="Kuo A."/>
            <person name="Kohler A."/>
            <person name="Nagy L.G."/>
            <person name="Floudas D."/>
            <person name="Copeland A."/>
            <person name="Barry K.W."/>
            <person name="Cichocki N."/>
            <person name="Veneault-Fourrey C."/>
            <person name="LaButti K."/>
            <person name="Lindquist E.A."/>
            <person name="Lipzen A."/>
            <person name="Lundell T."/>
            <person name="Morin E."/>
            <person name="Murat C."/>
            <person name="Sun H."/>
            <person name="Tunlid A."/>
            <person name="Henrissat B."/>
            <person name="Grigoriev I.V."/>
            <person name="Hibbett D.S."/>
            <person name="Martin F."/>
            <person name="Nordberg H.P."/>
            <person name="Cantor M.N."/>
            <person name="Hua S.X."/>
        </authorList>
    </citation>
    <scope>NUCLEOTIDE SEQUENCE [LARGE SCALE GENOMIC DNA]</scope>
    <source>
        <strain evidence="2 3">ATCC 200175</strain>
    </source>
</reference>
<dbReference type="EMBL" id="KN819356">
    <property type="protein sequence ID" value="KIJ13060.1"/>
    <property type="molecule type" value="Genomic_DNA"/>
</dbReference>
<feature type="domain" description="HNH nuclease" evidence="1">
    <location>
        <begin position="15"/>
        <end position="93"/>
    </location>
</feature>
<dbReference type="Proteomes" id="UP000053647">
    <property type="component" value="Unassembled WGS sequence"/>
</dbReference>
<reference evidence="3" key="2">
    <citation type="submission" date="2015-01" db="EMBL/GenBank/DDBJ databases">
        <title>Evolutionary Origins and Diversification of the Mycorrhizal Mutualists.</title>
        <authorList>
            <consortium name="DOE Joint Genome Institute"/>
            <consortium name="Mycorrhizal Genomics Consortium"/>
            <person name="Kohler A."/>
            <person name="Kuo A."/>
            <person name="Nagy L.G."/>
            <person name="Floudas D."/>
            <person name="Copeland A."/>
            <person name="Barry K.W."/>
            <person name="Cichocki N."/>
            <person name="Veneault-Fourrey C."/>
            <person name="LaButti K."/>
            <person name="Lindquist E.A."/>
            <person name="Lipzen A."/>
            <person name="Lundell T."/>
            <person name="Morin E."/>
            <person name="Murat C."/>
            <person name="Riley R."/>
            <person name="Ohm R."/>
            <person name="Sun H."/>
            <person name="Tunlid A."/>
            <person name="Henrissat B."/>
            <person name="Grigoriev I.V."/>
            <person name="Hibbett D.S."/>
            <person name="Martin F."/>
        </authorList>
    </citation>
    <scope>NUCLEOTIDE SEQUENCE [LARGE SCALE GENOMIC DNA]</scope>
    <source>
        <strain evidence="3">ATCC 200175</strain>
    </source>
</reference>
<sequence>MDHYQRRVRVRDPCCLISGQQVVRDDYSRFKAAHIFPRAHVNIWISRGFPSRITDPAPLGQQGGPTKIDSIQNVLLLRGDLHDAWDNYKIAVNPDEGYIVIAFVPGYEDIVGRTLMLDHIADPNLRPLDDLFRDHFTQGVLKNMKAAAEPAWDYEDALGGGMMDLSRQDLWGTVEGRAHLEFEMAHRLHSLRVAQEAGASES</sequence>
<protein>
    <recommendedName>
        <fullName evidence="1">HNH nuclease domain-containing protein</fullName>
    </recommendedName>
</protein>
<gene>
    <name evidence="2" type="ORF">PAXINDRAFT_117504</name>
</gene>
<proteinExistence type="predicted"/>
<organism evidence="2 3">
    <name type="scientific">Paxillus involutus ATCC 200175</name>
    <dbReference type="NCBI Taxonomy" id="664439"/>
    <lineage>
        <taxon>Eukaryota</taxon>
        <taxon>Fungi</taxon>
        <taxon>Dikarya</taxon>
        <taxon>Basidiomycota</taxon>
        <taxon>Agaricomycotina</taxon>
        <taxon>Agaricomycetes</taxon>
        <taxon>Agaricomycetidae</taxon>
        <taxon>Boletales</taxon>
        <taxon>Paxilineae</taxon>
        <taxon>Paxillaceae</taxon>
        <taxon>Paxillus</taxon>
    </lineage>
</organism>
<dbReference type="HOGENOM" id="CLU_1355010_0_0_1"/>
<dbReference type="Pfam" id="PF13391">
    <property type="entry name" value="HNH_2"/>
    <property type="match status" value="1"/>
</dbReference>
<accession>A0A0C9TBV2</accession>
<dbReference type="AlphaFoldDB" id="A0A0C9TBV2"/>
<dbReference type="OrthoDB" id="2142759at2759"/>